<dbReference type="AlphaFoldDB" id="A0A7W6GPT8"/>
<dbReference type="Gene3D" id="2.30.30.910">
    <property type="match status" value="1"/>
</dbReference>
<dbReference type="RefSeq" id="WP_183962227.1">
    <property type="nucleotide sequence ID" value="NZ_BAABBZ010000012.1"/>
</dbReference>
<comment type="function">
    <text evidence="4 5">Required for flagellar hook formation. May act as a scaffolding protein.</text>
</comment>
<organism evidence="7 8">
    <name type="scientific">Sagittula marina</name>
    <dbReference type="NCBI Taxonomy" id="943940"/>
    <lineage>
        <taxon>Bacteria</taxon>
        <taxon>Pseudomonadati</taxon>
        <taxon>Pseudomonadota</taxon>
        <taxon>Alphaproteobacteria</taxon>
        <taxon>Rhodobacterales</taxon>
        <taxon>Roseobacteraceae</taxon>
        <taxon>Sagittula</taxon>
    </lineage>
</organism>
<feature type="domain" description="FlgD/Vpr Ig-like" evidence="6">
    <location>
        <begin position="120"/>
        <end position="185"/>
    </location>
</feature>
<dbReference type="Pfam" id="PF03963">
    <property type="entry name" value="FlgD"/>
    <property type="match status" value="1"/>
</dbReference>
<dbReference type="InterPro" id="IPR005648">
    <property type="entry name" value="FlgD"/>
</dbReference>
<dbReference type="InterPro" id="IPR025965">
    <property type="entry name" value="FlgD/Vpr_Ig-like"/>
</dbReference>
<dbReference type="Proteomes" id="UP000541426">
    <property type="component" value="Unassembled WGS sequence"/>
</dbReference>
<keyword evidence="8" id="KW-1185">Reference proteome</keyword>
<keyword evidence="3 5" id="KW-1005">Bacterial flagellum biogenesis</keyword>
<evidence type="ECO:0000313" key="8">
    <source>
        <dbReference type="Proteomes" id="UP000541426"/>
    </source>
</evidence>
<evidence type="ECO:0000256" key="2">
    <source>
        <dbReference type="ARBA" id="ARBA00016013"/>
    </source>
</evidence>
<evidence type="ECO:0000313" key="7">
    <source>
        <dbReference type="EMBL" id="MBB3983701.1"/>
    </source>
</evidence>
<dbReference type="GO" id="GO:0044781">
    <property type="term" value="P:bacterial-type flagellum organization"/>
    <property type="evidence" value="ECO:0007669"/>
    <property type="project" value="UniProtKB-UniRule"/>
</dbReference>
<keyword evidence="7" id="KW-0969">Cilium</keyword>
<name>A0A7W6GPT8_9RHOB</name>
<sequence length="236" mass="25200">MVELTSPPPLYKSAASTTVKQAQTADKAASSQTEEDAAVLSSDFETFLKMLTVQVQNQDPLNPVDSTEYATQLATFSSVEQQVQTNDLLRGLSSTLGGSALSDASRWIGMEGLVRAPVSFSGQAISVRPEYAAGADAAEMVVRNSEGSEVARYEVSVGEESIVWGGHAEDGSQMPADIYSFHIESFSEGNLLSNSMSEIYSRIDEVRNDDGVIIVQLSDGTEMNAEMIAGLRAPMG</sequence>
<comment type="caution">
    <text evidence="7">The sequence shown here is derived from an EMBL/GenBank/DDBJ whole genome shotgun (WGS) entry which is preliminary data.</text>
</comment>
<gene>
    <name evidence="7" type="ORF">GGQ68_000012</name>
</gene>
<evidence type="ECO:0000256" key="5">
    <source>
        <dbReference type="RuleBase" id="RU362076"/>
    </source>
</evidence>
<comment type="similarity">
    <text evidence="1 5">Belongs to the FlgD family.</text>
</comment>
<evidence type="ECO:0000256" key="4">
    <source>
        <dbReference type="ARBA" id="ARBA00024746"/>
    </source>
</evidence>
<keyword evidence="7" id="KW-0282">Flagellum</keyword>
<protein>
    <recommendedName>
        <fullName evidence="2 5">Basal-body rod modification protein FlgD</fullName>
    </recommendedName>
</protein>
<evidence type="ECO:0000256" key="1">
    <source>
        <dbReference type="ARBA" id="ARBA00010577"/>
    </source>
</evidence>
<evidence type="ECO:0000259" key="6">
    <source>
        <dbReference type="Pfam" id="PF13860"/>
    </source>
</evidence>
<keyword evidence="7" id="KW-0966">Cell projection</keyword>
<accession>A0A7W6GPT8</accession>
<proteinExistence type="inferred from homology"/>
<dbReference type="EMBL" id="JACIEJ010000001">
    <property type="protein sequence ID" value="MBB3983701.1"/>
    <property type="molecule type" value="Genomic_DNA"/>
</dbReference>
<dbReference type="Pfam" id="PF13860">
    <property type="entry name" value="FlgD_ig"/>
    <property type="match status" value="1"/>
</dbReference>
<reference evidence="7 8" key="1">
    <citation type="submission" date="2020-08" db="EMBL/GenBank/DDBJ databases">
        <title>Genomic Encyclopedia of Type Strains, Phase IV (KMG-IV): sequencing the most valuable type-strain genomes for metagenomic binning, comparative biology and taxonomic classification.</title>
        <authorList>
            <person name="Goeker M."/>
        </authorList>
    </citation>
    <scope>NUCLEOTIDE SEQUENCE [LARGE SCALE GENOMIC DNA]</scope>
    <source>
        <strain evidence="7 8">DSM 102235</strain>
    </source>
</reference>
<evidence type="ECO:0000256" key="3">
    <source>
        <dbReference type="ARBA" id="ARBA00022795"/>
    </source>
</evidence>
<dbReference type="Gene3D" id="2.60.40.4070">
    <property type="match status" value="1"/>
</dbReference>